<dbReference type="Proteomes" id="UP001055115">
    <property type="component" value="Unassembled WGS sequence"/>
</dbReference>
<evidence type="ECO:0000313" key="2">
    <source>
        <dbReference type="EMBL" id="GKT42491.1"/>
    </source>
</evidence>
<organism evidence="2 3">
    <name type="scientific">Colletotrichum spaethianum</name>
    <dbReference type="NCBI Taxonomy" id="700344"/>
    <lineage>
        <taxon>Eukaryota</taxon>
        <taxon>Fungi</taxon>
        <taxon>Dikarya</taxon>
        <taxon>Ascomycota</taxon>
        <taxon>Pezizomycotina</taxon>
        <taxon>Sordariomycetes</taxon>
        <taxon>Hypocreomycetidae</taxon>
        <taxon>Glomerellales</taxon>
        <taxon>Glomerellaceae</taxon>
        <taxon>Colletotrichum</taxon>
        <taxon>Colletotrichum spaethianum species complex</taxon>
    </lineage>
</organism>
<dbReference type="AlphaFoldDB" id="A0AA37L5N7"/>
<gene>
    <name evidence="2" type="ORF">ColSpa_02672</name>
</gene>
<feature type="region of interest" description="Disordered" evidence="1">
    <location>
        <begin position="1"/>
        <end position="63"/>
    </location>
</feature>
<reference evidence="2 3" key="1">
    <citation type="submission" date="2022-03" db="EMBL/GenBank/DDBJ databases">
        <title>Genome data of Colletotrichum spp.</title>
        <authorList>
            <person name="Utami Y.D."/>
            <person name="Hiruma K."/>
        </authorList>
    </citation>
    <scope>NUCLEOTIDE SEQUENCE [LARGE SCALE GENOMIC DNA]</scope>
    <source>
        <strain evidence="2 3">MAFF 239500</strain>
    </source>
</reference>
<keyword evidence="3" id="KW-1185">Reference proteome</keyword>
<feature type="compositionally biased region" description="Polar residues" evidence="1">
    <location>
        <begin position="11"/>
        <end position="22"/>
    </location>
</feature>
<dbReference type="RefSeq" id="XP_049124841.1">
    <property type="nucleotide sequence ID" value="XM_049268884.1"/>
</dbReference>
<dbReference type="GeneID" id="73323474"/>
<name>A0AA37L5N7_9PEZI</name>
<protein>
    <submittedName>
        <fullName evidence="2">Uncharacterized protein</fullName>
    </submittedName>
</protein>
<evidence type="ECO:0000313" key="3">
    <source>
        <dbReference type="Proteomes" id="UP001055115"/>
    </source>
</evidence>
<sequence>MPFYVKGADSIESTTRVTSNTEGYGRQDPMDWPDTMPNANADGRSQPRAFPPATLPVHKKNIP</sequence>
<evidence type="ECO:0000256" key="1">
    <source>
        <dbReference type="SAM" id="MobiDB-lite"/>
    </source>
</evidence>
<accession>A0AA37L5N7</accession>
<proteinExistence type="predicted"/>
<comment type="caution">
    <text evidence="2">The sequence shown here is derived from an EMBL/GenBank/DDBJ whole genome shotgun (WGS) entry which is preliminary data.</text>
</comment>
<dbReference type="EMBL" id="BQXU01000005">
    <property type="protein sequence ID" value="GKT42491.1"/>
    <property type="molecule type" value="Genomic_DNA"/>
</dbReference>